<keyword evidence="10" id="KW-1185">Reference proteome</keyword>
<dbReference type="GO" id="GO:0005886">
    <property type="term" value="C:plasma membrane"/>
    <property type="evidence" value="ECO:0007669"/>
    <property type="project" value="UniProtKB-SubCell"/>
</dbReference>
<dbReference type="Pfam" id="PF00528">
    <property type="entry name" value="BPD_transp_1"/>
    <property type="match status" value="1"/>
</dbReference>
<protein>
    <submittedName>
        <fullName evidence="9">Carbohydrate ABC transporter membrane protein 2, CUT1 family</fullName>
    </submittedName>
</protein>
<feature type="transmembrane region" description="Helical" evidence="7">
    <location>
        <begin position="104"/>
        <end position="122"/>
    </location>
</feature>
<evidence type="ECO:0000313" key="9">
    <source>
        <dbReference type="EMBL" id="SDK76306.1"/>
    </source>
</evidence>
<sequence length="273" mass="30407">MKYLTGKTATYILLAIGAVTMIIPFYWMIATSLKTAGQAVAMPPAWIPDPFQFGNYLEAFEVTPFGQYLFNSVIVTGLSTFGEAITAILAAFAFARLNFYGKDVIFAVLLATMMVPGELFIIPNFVTLANLEWINTYMALIVPWLASVFSVFIVKQQFQSVSDDYYYAAKVDGCSDFMFLWRILVPMSMSAIITMVVLKAVGSWNAFLWPLLVTNDTSMRTLPVGLQAFTTEAGTRFELLMAASTFVIIPMVIFYLIFQKYIIRGITNTGTKG</sequence>
<dbReference type="Gene3D" id="1.10.3720.10">
    <property type="entry name" value="MetI-like"/>
    <property type="match status" value="1"/>
</dbReference>
<dbReference type="SUPFAM" id="SSF161098">
    <property type="entry name" value="MetI-like"/>
    <property type="match status" value="1"/>
</dbReference>
<evidence type="ECO:0000256" key="1">
    <source>
        <dbReference type="ARBA" id="ARBA00004651"/>
    </source>
</evidence>
<dbReference type="OrthoDB" id="9794684at2"/>
<dbReference type="RefSeq" id="WP_092985895.1">
    <property type="nucleotide sequence ID" value="NZ_FNFY01000009.1"/>
</dbReference>
<evidence type="ECO:0000256" key="3">
    <source>
        <dbReference type="ARBA" id="ARBA00022475"/>
    </source>
</evidence>
<dbReference type="PANTHER" id="PTHR43744">
    <property type="entry name" value="ABC TRANSPORTER PERMEASE PROTEIN MG189-RELATED-RELATED"/>
    <property type="match status" value="1"/>
</dbReference>
<feature type="transmembrane region" description="Helical" evidence="7">
    <location>
        <begin position="134"/>
        <end position="154"/>
    </location>
</feature>
<name>A0A1G9EJJ2_9BACL</name>
<evidence type="ECO:0000256" key="4">
    <source>
        <dbReference type="ARBA" id="ARBA00022692"/>
    </source>
</evidence>
<evidence type="ECO:0000256" key="6">
    <source>
        <dbReference type="ARBA" id="ARBA00023136"/>
    </source>
</evidence>
<dbReference type="PROSITE" id="PS50928">
    <property type="entry name" value="ABC_TM1"/>
    <property type="match status" value="1"/>
</dbReference>
<dbReference type="PANTHER" id="PTHR43744:SF12">
    <property type="entry name" value="ABC TRANSPORTER PERMEASE PROTEIN MG189-RELATED"/>
    <property type="match status" value="1"/>
</dbReference>
<proteinExistence type="inferred from homology"/>
<dbReference type="STRING" id="576118.SAMN05216216_10921"/>
<accession>A0A1G9EJJ2</accession>
<dbReference type="AlphaFoldDB" id="A0A1G9EJJ2"/>
<dbReference type="InterPro" id="IPR000515">
    <property type="entry name" value="MetI-like"/>
</dbReference>
<feature type="transmembrane region" description="Helical" evidence="7">
    <location>
        <begin position="239"/>
        <end position="258"/>
    </location>
</feature>
<evidence type="ECO:0000259" key="8">
    <source>
        <dbReference type="PROSITE" id="PS50928"/>
    </source>
</evidence>
<keyword evidence="5 7" id="KW-1133">Transmembrane helix</keyword>
<feature type="transmembrane region" description="Helical" evidence="7">
    <location>
        <begin position="179"/>
        <end position="201"/>
    </location>
</feature>
<feature type="transmembrane region" description="Helical" evidence="7">
    <location>
        <begin position="68"/>
        <end position="92"/>
    </location>
</feature>
<feature type="domain" description="ABC transmembrane type-1" evidence="8">
    <location>
        <begin position="69"/>
        <end position="258"/>
    </location>
</feature>
<feature type="transmembrane region" description="Helical" evidence="7">
    <location>
        <begin position="12"/>
        <end position="29"/>
    </location>
</feature>
<comment type="similarity">
    <text evidence="7">Belongs to the binding-protein-dependent transport system permease family.</text>
</comment>
<evidence type="ECO:0000256" key="5">
    <source>
        <dbReference type="ARBA" id="ARBA00022989"/>
    </source>
</evidence>
<dbReference type="InterPro" id="IPR035906">
    <property type="entry name" value="MetI-like_sf"/>
</dbReference>
<comment type="subcellular location">
    <subcellularLocation>
        <location evidence="1 7">Cell membrane</location>
        <topology evidence="1 7">Multi-pass membrane protein</topology>
    </subcellularLocation>
</comment>
<evidence type="ECO:0000256" key="7">
    <source>
        <dbReference type="RuleBase" id="RU363032"/>
    </source>
</evidence>
<dbReference type="GO" id="GO:0055085">
    <property type="term" value="P:transmembrane transport"/>
    <property type="evidence" value="ECO:0007669"/>
    <property type="project" value="InterPro"/>
</dbReference>
<gene>
    <name evidence="9" type="ORF">SAMN05216216_10921</name>
</gene>
<dbReference type="EMBL" id="FNFY01000009">
    <property type="protein sequence ID" value="SDK76306.1"/>
    <property type="molecule type" value="Genomic_DNA"/>
</dbReference>
<organism evidence="9 10">
    <name type="scientific">Lacicoccus qingdaonensis</name>
    <dbReference type="NCBI Taxonomy" id="576118"/>
    <lineage>
        <taxon>Bacteria</taxon>
        <taxon>Bacillati</taxon>
        <taxon>Bacillota</taxon>
        <taxon>Bacilli</taxon>
        <taxon>Bacillales</taxon>
        <taxon>Salinicoccaceae</taxon>
        <taxon>Lacicoccus</taxon>
    </lineage>
</organism>
<dbReference type="CDD" id="cd06261">
    <property type="entry name" value="TM_PBP2"/>
    <property type="match status" value="1"/>
</dbReference>
<keyword evidence="6 7" id="KW-0472">Membrane</keyword>
<reference evidence="10" key="1">
    <citation type="submission" date="2016-10" db="EMBL/GenBank/DDBJ databases">
        <authorList>
            <person name="Varghese N."/>
            <person name="Submissions S."/>
        </authorList>
    </citation>
    <scope>NUCLEOTIDE SEQUENCE [LARGE SCALE GENOMIC DNA]</scope>
    <source>
        <strain evidence="10">CGMCC 1.8895</strain>
    </source>
</reference>
<keyword evidence="3" id="KW-1003">Cell membrane</keyword>
<evidence type="ECO:0000313" key="10">
    <source>
        <dbReference type="Proteomes" id="UP000199008"/>
    </source>
</evidence>
<keyword evidence="4 7" id="KW-0812">Transmembrane</keyword>
<keyword evidence="2 7" id="KW-0813">Transport</keyword>
<evidence type="ECO:0000256" key="2">
    <source>
        <dbReference type="ARBA" id="ARBA00022448"/>
    </source>
</evidence>
<dbReference type="Proteomes" id="UP000199008">
    <property type="component" value="Unassembled WGS sequence"/>
</dbReference>